<dbReference type="AlphaFoldDB" id="A0A4Y2KPQ6"/>
<dbReference type="Proteomes" id="UP000499080">
    <property type="component" value="Unassembled WGS sequence"/>
</dbReference>
<organism evidence="2 3">
    <name type="scientific">Araneus ventricosus</name>
    <name type="common">Orbweaver spider</name>
    <name type="synonym">Epeira ventricosa</name>
    <dbReference type="NCBI Taxonomy" id="182803"/>
    <lineage>
        <taxon>Eukaryota</taxon>
        <taxon>Metazoa</taxon>
        <taxon>Ecdysozoa</taxon>
        <taxon>Arthropoda</taxon>
        <taxon>Chelicerata</taxon>
        <taxon>Arachnida</taxon>
        <taxon>Araneae</taxon>
        <taxon>Araneomorphae</taxon>
        <taxon>Entelegynae</taxon>
        <taxon>Araneoidea</taxon>
        <taxon>Araneidae</taxon>
        <taxon>Araneus</taxon>
    </lineage>
</organism>
<feature type="compositionally biased region" description="Basic and acidic residues" evidence="1">
    <location>
        <begin position="76"/>
        <end position="85"/>
    </location>
</feature>
<gene>
    <name evidence="2" type="ORF">AVEN_244237_1</name>
</gene>
<keyword evidence="3" id="KW-1185">Reference proteome</keyword>
<feature type="compositionally biased region" description="Polar residues" evidence="1">
    <location>
        <begin position="106"/>
        <end position="122"/>
    </location>
</feature>
<feature type="region of interest" description="Disordered" evidence="1">
    <location>
        <begin position="69"/>
        <end position="122"/>
    </location>
</feature>
<protein>
    <submittedName>
        <fullName evidence="2">Uncharacterized protein</fullName>
    </submittedName>
</protein>
<reference evidence="2 3" key="1">
    <citation type="journal article" date="2019" name="Sci. Rep.">
        <title>Orb-weaving spider Araneus ventricosus genome elucidates the spidroin gene catalogue.</title>
        <authorList>
            <person name="Kono N."/>
            <person name="Nakamura H."/>
            <person name="Ohtoshi R."/>
            <person name="Moran D.A.P."/>
            <person name="Shinohara A."/>
            <person name="Yoshida Y."/>
            <person name="Fujiwara M."/>
            <person name="Mori M."/>
            <person name="Tomita M."/>
            <person name="Arakawa K."/>
        </authorList>
    </citation>
    <scope>NUCLEOTIDE SEQUENCE [LARGE SCALE GENOMIC DNA]</scope>
</reference>
<evidence type="ECO:0000256" key="1">
    <source>
        <dbReference type="SAM" id="MobiDB-lite"/>
    </source>
</evidence>
<dbReference type="EMBL" id="BGPR01004898">
    <property type="protein sequence ID" value="GBN04594.1"/>
    <property type="molecule type" value="Genomic_DNA"/>
</dbReference>
<proteinExistence type="predicted"/>
<name>A0A4Y2KPQ6_ARAVE</name>
<accession>A0A4Y2KPQ6</accession>
<sequence length="122" mass="13635">MSLFLQPSELQHLLRGHGRNTSTDRTPSRVPVPATIRFAAPVAWASEKDENRQNASPCPCSFNHQSCRTSGVGIGKTREQTERRPMSLFLQPSELPHQLRGHGKTEGQTVECSPKFNRNSQL</sequence>
<evidence type="ECO:0000313" key="3">
    <source>
        <dbReference type="Proteomes" id="UP000499080"/>
    </source>
</evidence>
<evidence type="ECO:0000313" key="2">
    <source>
        <dbReference type="EMBL" id="GBN04594.1"/>
    </source>
</evidence>
<comment type="caution">
    <text evidence="2">The sequence shown here is derived from an EMBL/GenBank/DDBJ whole genome shotgun (WGS) entry which is preliminary data.</text>
</comment>